<gene>
    <name evidence="2" type="ORF">J34TS1_17150</name>
</gene>
<feature type="domain" description="VOC" evidence="1">
    <location>
        <begin position="2"/>
        <end position="121"/>
    </location>
</feature>
<dbReference type="InterPro" id="IPR029068">
    <property type="entry name" value="Glyas_Bleomycin-R_OHBP_Dase"/>
</dbReference>
<dbReference type="Pfam" id="PF12681">
    <property type="entry name" value="Glyoxalase_2"/>
    <property type="match status" value="1"/>
</dbReference>
<dbReference type="PROSITE" id="PS51819">
    <property type="entry name" value="VOC"/>
    <property type="match status" value="1"/>
</dbReference>
<comment type="caution">
    <text evidence="2">The sequence shown here is derived from an EMBL/GenBank/DDBJ whole genome shotgun (WGS) entry which is preliminary data.</text>
</comment>
<dbReference type="AlphaFoldDB" id="A0A919YDS5"/>
<dbReference type="InterPro" id="IPR037523">
    <property type="entry name" value="VOC_core"/>
</dbReference>
<proteinExistence type="predicted"/>
<evidence type="ECO:0000313" key="3">
    <source>
        <dbReference type="Proteomes" id="UP000682811"/>
    </source>
</evidence>
<evidence type="ECO:0000313" key="2">
    <source>
        <dbReference type="EMBL" id="GIO46950.1"/>
    </source>
</evidence>
<dbReference type="Proteomes" id="UP000682811">
    <property type="component" value="Unassembled WGS sequence"/>
</dbReference>
<accession>A0A919YDS5</accession>
<protein>
    <submittedName>
        <fullName evidence="2">Glyoxalase</fullName>
    </submittedName>
</protein>
<dbReference type="EMBL" id="BORT01000006">
    <property type="protein sequence ID" value="GIO46950.1"/>
    <property type="molecule type" value="Genomic_DNA"/>
</dbReference>
<dbReference type="Gene3D" id="3.10.180.10">
    <property type="entry name" value="2,3-Dihydroxybiphenyl 1,2-Dioxygenase, domain 1"/>
    <property type="match status" value="1"/>
</dbReference>
<dbReference type="SUPFAM" id="SSF54593">
    <property type="entry name" value="Glyoxalase/Bleomycin resistance protein/Dihydroxybiphenyl dioxygenase"/>
    <property type="match status" value="1"/>
</dbReference>
<dbReference type="InterPro" id="IPR025870">
    <property type="entry name" value="Glyoxalase-like_dom"/>
</dbReference>
<reference evidence="2 3" key="1">
    <citation type="submission" date="2021-03" db="EMBL/GenBank/DDBJ databases">
        <title>Antimicrobial resistance genes in bacteria isolated from Japanese honey, and their potential for conferring macrolide and lincosamide resistance in the American foulbrood pathogen Paenibacillus larvae.</title>
        <authorList>
            <person name="Okamoto M."/>
            <person name="Kumagai M."/>
            <person name="Kanamori H."/>
            <person name="Takamatsu D."/>
        </authorList>
    </citation>
    <scope>NUCLEOTIDE SEQUENCE [LARGE SCALE GENOMIC DNA]</scope>
    <source>
        <strain evidence="2 3">J34TS1</strain>
    </source>
</reference>
<sequence length="123" mass="14064">MYFSDVCLITEDVTTLTKFYEVILHAKAEGDYVHAIIYTEGTGLTIYSKKAAESDMKFDFSSFWGSGNITLSFDVDDIDVEYERLKAFDVKFVTVPTTYPWGVRSVHFRDPDGNIICFRSKSK</sequence>
<name>A0A919YDS5_9BACL</name>
<keyword evidence="3" id="KW-1185">Reference proteome</keyword>
<organism evidence="2 3">
    <name type="scientific">Paenibacillus azoreducens</name>
    <dbReference type="NCBI Taxonomy" id="116718"/>
    <lineage>
        <taxon>Bacteria</taxon>
        <taxon>Bacillati</taxon>
        <taxon>Bacillota</taxon>
        <taxon>Bacilli</taxon>
        <taxon>Bacillales</taxon>
        <taxon>Paenibacillaceae</taxon>
        <taxon>Paenibacillus</taxon>
    </lineage>
</organism>
<evidence type="ECO:0000259" key="1">
    <source>
        <dbReference type="PROSITE" id="PS51819"/>
    </source>
</evidence>
<dbReference type="RefSeq" id="WP_212977897.1">
    <property type="nucleotide sequence ID" value="NZ_AP025343.1"/>
</dbReference>